<evidence type="ECO:0000313" key="2">
    <source>
        <dbReference type="EMBL" id="MCJ8010417.1"/>
    </source>
</evidence>
<accession>A0A9X1WJB4</accession>
<dbReference type="InterPro" id="IPR032710">
    <property type="entry name" value="NTF2-like_dom_sf"/>
</dbReference>
<comment type="caution">
    <text evidence="2">The sequence shown here is derived from an EMBL/GenBank/DDBJ whole genome shotgun (WGS) entry which is preliminary data.</text>
</comment>
<dbReference type="SUPFAM" id="SSF54427">
    <property type="entry name" value="NTF2-like"/>
    <property type="match status" value="1"/>
</dbReference>
<dbReference type="RefSeq" id="WP_244718403.1">
    <property type="nucleotide sequence ID" value="NZ_JALIRP010000001.1"/>
</dbReference>
<protein>
    <submittedName>
        <fullName evidence="2">SgcJ/EcaC family oxidoreductase</fullName>
    </submittedName>
</protein>
<proteinExistence type="predicted"/>
<gene>
    <name evidence="2" type="ORF">MUG84_01510</name>
</gene>
<evidence type="ECO:0000313" key="3">
    <source>
        <dbReference type="Proteomes" id="UP001139347"/>
    </source>
</evidence>
<reference evidence="2" key="1">
    <citation type="submission" date="2022-04" db="EMBL/GenBank/DDBJ databases">
        <title>Paenibacillus mangrovi sp. nov., a novel endophytic bacterium isolated from bark of Kandelia candel.</title>
        <authorList>
            <person name="Tuo L."/>
        </authorList>
    </citation>
    <scope>NUCLEOTIDE SEQUENCE</scope>
    <source>
        <strain evidence="2">KQZ6P-2</strain>
    </source>
</reference>
<dbReference type="InterPro" id="IPR011944">
    <property type="entry name" value="Steroid_delta5-4_isomerase"/>
</dbReference>
<dbReference type="Gene3D" id="3.10.450.50">
    <property type="match status" value="1"/>
</dbReference>
<feature type="domain" description="DUF4440" evidence="1">
    <location>
        <begin position="11"/>
        <end position="126"/>
    </location>
</feature>
<name>A0A9X1WJB4_9BACL</name>
<dbReference type="Proteomes" id="UP001139347">
    <property type="component" value="Unassembled WGS sequence"/>
</dbReference>
<dbReference type="Pfam" id="PF14534">
    <property type="entry name" value="DUF4440"/>
    <property type="match status" value="1"/>
</dbReference>
<dbReference type="EMBL" id="JALIRP010000001">
    <property type="protein sequence ID" value="MCJ8010417.1"/>
    <property type="molecule type" value="Genomic_DNA"/>
</dbReference>
<organism evidence="2 3">
    <name type="scientific">Paenibacillus mangrovi</name>
    <dbReference type="NCBI Taxonomy" id="2931978"/>
    <lineage>
        <taxon>Bacteria</taxon>
        <taxon>Bacillati</taxon>
        <taxon>Bacillota</taxon>
        <taxon>Bacilli</taxon>
        <taxon>Bacillales</taxon>
        <taxon>Paenibacillaceae</taxon>
        <taxon>Paenibacillus</taxon>
    </lineage>
</organism>
<dbReference type="NCBIfam" id="TIGR02246">
    <property type="entry name" value="SgcJ/EcaC family oxidoreductase"/>
    <property type="match status" value="1"/>
</dbReference>
<dbReference type="InterPro" id="IPR027843">
    <property type="entry name" value="DUF4440"/>
</dbReference>
<keyword evidence="3" id="KW-1185">Reference proteome</keyword>
<evidence type="ECO:0000259" key="1">
    <source>
        <dbReference type="Pfam" id="PF14534"/>
    </source>
</evidence>
<sequence>MTNHQEDLKDISALFAKLSEAWNKGDGELYGSCFTEDAEYVTFMGQHLKGRKQIADVHQMLFAGPLKGTVLVSSATTDLQPRFITPDVAVVIAIGEARLAVPAQDSNDRGSINTNVIVKQNGEWKLTAFQNSRIQEMPRGAR</sequence>
<dbReference type="AlphaFoldDB" id="A0A9X1WJB4"/>